<sequence length="293" mass="33688">MAMDNKGILYNMGGWSQFFFFCFLSFSGLIMATLVILLMVPADNPLQSVPAIQIAQVIQTVFLFLIPSLVYAFLYQGSIKNYLNTRKQIDTLFLLGTILLIIFIQPVINCIGYYNQQMILPEFFDWMKEYEESAEKTLKLVFADRTIISLIINLLVIAVLAGLTEEFFFRGCLQQIMLKIVKNRHLAIWITAIIFSAIHLQFYGFVPRVLLGALLGYLFVWSGSIWVPVIVHIIHNAINVVLIHMYYDTPQASQIENFRFEENALLISVSFIISALIIFMIYRRGVNRLKSEN</sequence>
<evidence type="ECO:0000256" key="1">
    <source>
        <dbReference type="SAM" id="Phobius"/>
    </source>
</evidence>
<dbReference type="PANTHER" id="PTHR36435">
    <property type="entry name" value="SLR1288 PROTEIN"/>
    <property type="match status" value="1"/>
</dbReference>
<feature type="transmembrane region" description="Helical" evidence="1">
    <location>
        <begin position="147"/>
        <end position="165"/>
    </location>
</feature>
<proteinExistence type="predicted"/>
<protein>
    <recommendedName>
        <fullName evidence="2">CAAX prenyl protease 2/Lysostaphin resistance protein A-like domain-containing protein</fullName>
    </recommendedName>
</protein>
<keyword evidence="1" id="KW-0812">Transmembrane</keyword>
<feature type="domain" description="CAAX prenyl protease 2/Lysostaphin resistance protein A-like" evidence="2">
    <location>
        <begin position="149"/>
        <end position="238"/>
    </location>
</feature>
<dbReference type="InterPro" id="IPR003675">
    <property type="entry name" value="Rce1/LyrA-like_dom"/>
</dbReference>
<name>A0A212JJZ7_9BACT</name>
<dbReference type="GO" id="GO:0080120">
    <property type="term" value="P:CAAX-box protein maturation"/>
    <property type="evidence" value="ECO:0007669"/>
    <property type="project" value="UniProtKB-ARBA"/>
</dbReference>
<gene>
    <name evidence="3" type="ORF">KL86DYS1_20014</name>
</gene>
<dbReference type="PANTHER" id="PTHR36435:SF1">
    <property type="entry name" value="CAAX AMINO TERMINAL PROTEASE FAMILY PROTEIN"/>
    <property type="match status" value="1"/>
</dbReference>
<feature type="transmembrane region" description="Helical" evidence="1">
    <location>
        <begin position="92"/>
        <end position="114"/>
    </location>
</feature>
<evidence type="ECO:0000259" key="2">
    <source>
        <dbReference type="Pfam" id="PF02517"/>
    </source>
</evidence>
<feature type="transmembrane region" description="Helical" evidence="1">
    <location>
        <begin position="218"/>
        <end position="243"/>
    </location>
</feature>
<keyword evidence="1" id="KW-1133">Transmembrane helix</keyword>
<organism evidence="3">
    <name type="scientific">uncultured Dysgonomonas sp</name>
    <dbReference type="NCBI Taxonomy" id="206096"/>
    <lineage>
        <taxon>Bacteria</taxon>
        <taxon>Pseudomonadati</taxon>
        <taxon>Bacteroidota</taxon>
        <taxon>Bacteroidia</taxon>
        <taxon>Bacteroidales</taxon>
        <taxon>Dysgonomonadaceae</taxon>
        <taxon>Dysgonomonas</taxon>
        <taxon>environmental samples</taxon>
    </lineage>
</organism>
<dbReference type="AlphaFoldDB" id="A0A212JJZ7"/>
<dbReference type="InterPro" id="IPR052710">
    <property type="entry name" value="CAAX_protease"/>
</dbReference>
<keyword evidence="1" id="KW-0472">Membrane</keyword>
<dbReference type="GO" id="GO:0004175">
    <property type="term" value="F:endopeptidase activity"/>
    <property type="evidence" value="ECO:0007669"/>
    <property type="project" value="UniProtKB-ARBA"/>
</dbReference>
<feature type="transmembrane region" description="Helical" evidence="1">
    <location>
        <begin position="186"/>
        <end position="206"/>
    </location>
</feature>
<evidence type="ECO:0000313" key="3">
    <source>
        <dbReference type="EMBL" id="SBV99747.1"/>
    </source>
</evidence>
<feature type="transmembrane region" description="Helical" evidence="1">
    <location>
        <begin position="264"/>
        <end position="282"/>
    </location>
</feature>
<accession>A0A212JJZ7</accession>
<dbReference type="EMBL" id="FLUM01000002">
    <property type="protein sequence ID" value="SBV99747.1"/>
    <property type="molecule type" value="Genomic_DNA"/>
</dbReference>
<feature type="transmembrane region" description="Helical" evidence="1">
    <location>
        <begin position="52"/>
        <end position="72"/>
    </location>
</feature>
<dbReference type="Pfam" id="PF02517">
    <property type="entry name" value="Rce1-like"/>
    <property type="match status" value="1"/>
</dbReference>
<feature type="transmembrane region" description="Helical" evidence="1">
    <location>
        <begin position="18"/>
        <end position="40"/>
    </location>
</feature>
<reference evidence="3" key="1">
    <citation type="submission" date="2016-04" db="EMBL/GenBank/DDBJ databases">
        <authorList>
            <person name="Evans L.H."/>
            <person name="Alamgir A."/>
            <person name="Owens N."/>
            <person name="Weber N.D."/>
            <person name="Virtaneva K."/>
            <person name="Barbian K."/>
            <person name="Babar A."/>
            <person name="Rosenke K."/>
        </authorList>
    </citation>
    <scope>NUCLEOTIDE SEQUENCE</scope>
    <source>
        <strain evidence="3">86-1</strain>
    </source>
</reference>